<evidence type="ECO:0000256" key="2">
    <source>
        <dbReference type="SAM" id="MobiDB-lite"/>
    </source>
</evidence>
<sequence length="324" mass="36318">MNRTKKVTGFGGINRGASGIKPQAKPVTNKIKLPSGQEISLRLHTYKGTEEIQKHVRVDPLNIRRPEELTRDKLADIYDGIANGNQITNAIGYQGEDGLVYVVDGSRRMTCADMADAPLRIDVSDTKIAPKDAEFIVLQSDKRKAFSYLDWGHYFAAKLNLLKDEAPDLTQKQFAENENVDPTLMSRYLNAITLDPVFWSVMGSNEISARLMNRMVTLNNSLKDSTVEPQQLHERYLGNIGSTAPDELTSNERFDLLNRSFNQLNIKKRSSSKKVEPETLWNGNTARQKVEWKQKNSKSAVINLAGLDETLQAKIKQAVIDALA</sequence>
<protein>
    <recommendedName>
        <fullName evidence="5">ParB/Sulfiredoxin domain-containing protein</fullName>
    </recommendedName>
</protein>
<dbReference type="PANTHER" id="PTHR38973">
    <property type="entry name" value="PLASMID PARTITIONING CONTROL PROTEIN-RELATED"/>
    <property type="match status" value="1"/>
</dbReference>
<keyword evidence="1" id="KW-0238">DNA-binding</keyword>
<organism evidence="3 4">
    <name type="scientific">Photobacterium marinum</name>
    <dbReference type="NCBI Taxonomy" id="1056511"/>
    <lineage>
        <taxon>Bacteria</taxon>
        <taxon>Pseudomonadati</taxon>
        <taxon>Pseudomonadota</taxon>
        <taxon>Gammaproteobacteria</taxon>
        <taxon>Vibrionales</taxon>
        <taxon>Vibrionaceae</taxon>
        <taxon>Photobacterium</taxon>
    </lineage>
</organism>
<comment type="caution">
    <text evidence="3">The sequence shown here is derived from an EMBL/GenBank/DDBJ whole genome shotgun (WGS) entry which is preliminary data.</text>
</comment>
<reference evidence="3 4" key="1">
    <citation type="submission" date="2012-12" db="EMBL/GenBank/DDBJ databases">
        <title>Genome Assembly of Photobacterium sp. AK15.</title>
        <authorList>
            <person name="Khatri I."/>
            <person name="Vaidya B."/>
            <person name="Srinivas T.N.R."/>
            <person name="Subramanian S."/>
            <person name="Pinnaka A."/>
        </authorList>
    </citation>
    <scope>NUCLEOTIDE SEQUENCE [LARGE SCALE GENOMIC DNA]</scope>
    <source>
        <strain evidence="3 4">AK15</strain>
    </source>
</reference>
<name>L8J6D6_9GAMM</name>
<keyword evidence="4" id="KW-1185">Reference proteome</keyword>
<dbReference type="AlphaFoldDB" id="L8J6D6"/>
<dbReference type="PATRIC" id="fig|1056511.3.peg.3513"/>
<dbReference type="PANTHER" id="PTHR38973:SF1">
    <property type="entry name" value="PLASMID PARTITION PROTEIN B"/>
    <property type="match status" value="1"/>
</dbReference>
<dbReference type="EMBL" id="AMZO01000026">
    <property type="protein sequence ID" value="ELR64415.1"/>
    <property type="molecule type" value="Genomic_DNA"/>
</dbReference>
<gene>
    <name evidence="3" type="ORF">C942_02438</name>
</gene>
<evidence type="ECO:0008006" key="5">
    <source>
        <dbReference type="Google" id="ProtNLM"/>
    </source>
</evidence>
<dbReference type="RefSeq" id="WP_007468016.1">
    <property type="nucleotide sequence ID" value="NZ_AMZO01000026.1"/>
</dbReference>
<evidence type="ECO:0000313" key="4">
    <source>
        <dbReference type="Proteomes" id="UP000011134"/>
    </source>
</evidence>
<proteinExistence type="predicted"/>
<evidence type="ECO:0000256" key="1">
    <source>
        <dbReference type="ARBA" id="ARBA00023125"/>
    </source>
</evidence>
<feature type="region of interest" description="Disordered" evidence="2">
    <location>
        <begin position="1"/>
        <end position="23"/>
    </location>
</feature>
<accession>L8J6D6</accession>
<dbReference type="Proteomes" id="UP000011134">
    <property type="component" value="Unassembled WGS sequence"/>
</dbReference>
<dbReference type="OrthoDB" id="10014046at2"/>
<dbReference type="GO" id="GO:0003677">
    <property type="term" value="F:DNA binding"/>
    <property type="evidence" value="ECO:0007669"/>
    <property type="project" value="UniProtKB-KW"/>
</dbReference>
<evidence type="ECO:0000313" key="3">
    <source>
        <dbReference type="EMBL" id="ELR64415.1"/>
    </source>
</evidence>